<protein>
    <submittedName>
        <fullName evidence="2">Uncharacterized protein</fullName>
    </submittedName>
</protein>
<sequence>MTLYEIERPDGPERGIRVSCPDHGETEEFQPGYQRVAFYCSGCGIEVEVRLHDTHDWRDWGERC</sequence>
<proteinExistence type="predicted"/>
<dbReference type="EMBL" id="CP001871">
    <property type="protein sequence ID" value="AFK21184.1"/>
    <property type="molecule type" value="Genomic_DNA"/>
</dbReference>
<evidence type="ECO:0000313" key="3">
    <source>
        <dbReference type="EMBL" id="QCQ76702.1"/>
    </source>
</evidence>
<dbReference type="AlphaFoldDB" id="I3RAC4"/>
<name>I3RAC4_HALMT</name>
<geneLocation type="plasmid" evidence="3 5">
    <name>pHME505</name>
</geneLocation>
<gene>
    <name evidence="2" type="ordered locus">HFX_6057</name>
    <name evidence="3" type="ORF">E6P09_15260</name>
</gene>
<reference evidence="2" key="3">
    <citation type="submission" date="2014-05" db="EMBL/GenBank/DDBJ databases">
        <authorList>
            <person name="Wang L."/>
            <person name="Yang H."/>
            <person name="Xiang H."/>
        </authorList>
    </citation>
    <scope>NUCLEOTIDE SEQUENCE</scope>
    <source>
        <strain evidence="2">CGMCC 1.2087</strain>
        <plasmid evidence="2">pHM500</plasmid>
    </source>
</reference>
<dbReference type="KEGG" id="hme:HFX_6057"/>
<reference evidence="3 5" key="4">
    <citation type="submission" date="2019-04" db="EMBL/GenBank/DDBJ databases">
        <title>Methylomes of two halophilic Archaea, Haloarcula marismortui and Haloferax mediterranei.</title>
        <authorList>
            <person name="DasSarma S."/>
            <person name="DasSarma P."/>
            <person name="DasSarma S."/>
            <person name="Fomenkov A."/>
            <person name="Vincze T."/>
            <person name="Anton B.P."/>
            <person name="Roberts R.J."/>
        </authorList>
    </citation>
    <scope>NUCLEOTIDE SEQUENCE [LARGE SCALE GENOMIC DNA]</scope>
    <source>
        <strain evidence="3">ATCC 33500</strain>
        <strain evidence="5">ATCC 33500 / DSM 1411 / JCM 8866 / NBRC 14739 / NCIMB 2177 / R-4</strain>
        <plasmid evidence="3 5">pHME505</plasmid>
    </source>
</reference>
<evidence type="ECO:0000313" key="4">
    <source>
        <dbReference type="Proteomes" id="UP000006469"/>
    </source>
</evidence>
<geneLocation type="plasmid" evidence="2 4">
    <name>pHM500</name>
</geneLocation>
<reference evidence="2 4" key="2">
    <citation type="journal article" date="2012" name="J. Bacteriol.">
        <title>Complete genome sequence of the metabolically versatile halophilic archaeon Haloferax mediterranei, a poly(3-hydroxybutyrate-co-3-hydroxyvalerate) producer.</title>
        <authorList>
            <person name="Han J."/>
            <person name="Zhang F."/>
            <person name="Hou J."/>
            <person name="Liu X."/>
            <person name="Li M."/>
            <person name="Liu H."/>
            <person name="Cai L."/>
            <person name="Zhang B."/>
            <person name="Chen Y."/>
            <person name="Zhou J."/>
            <person name="Hu S."/>
            <person name="Xiang H."/>
        </authorList>
    </citation>
    <scope>NUCLEOTIDE SEQUENCE [LARGE SCALE GENOMIC DNA]</scope>
    <source>
        <strain evidence="4">ATCC 33500 / DSM 1411 / JCM 8866 / NBRC 14739 / NCIMB 2177 / R-4</strain>
        <strain evidence="2">CGMCC 1.2087</strain>
        <plasmid evidence="4">pHM500</plasmid>
    </source>
</reference>
<feature type="region of interest" description="Disordered" evidence="1">
    <location>
        <begin position="1"/>
        <end position="22"/>
    </location>
</feature>
<dbReference type="HOGENOM" id="CLU_2857003_0_0_2"/>
<keyword evidence="2" id="KW-0614">Plasmid</keyword>
<organism evidence="2 4">
    <name type="scientific">Haloferax mediterranei (strain ATCC 33500 / DSM 1411 / JCM 8866 / NBRC 14739 / NCIMB 2177 / R-4)</name>
    <name type="common">Halobacterium mediterranei</name>
    <dbReference type="NCBI Taxonomy" id="523841"/>
    <lineage>
        <taxon>Archaea</taxon>
        <taxon>Methanobacteriati</taxon>
        <taxon>Methanobacteriota</taxon>
        <taxon>Stenosarchaea group</taxon>
        <taxon>Halobacteria</taxon>
        <taxon>Halobacteriales</taxon>
        <taxon>Haloferacaceae</taxon>
        <taxon>Haloferax</taxon>
    </lineage>
</organism>
<evidence type="ECO:0000313" key="2">
    <source>
        <dbReference type="EMBL" id="AFK21184.1"/>
    </source>
</evidence>
<dbReference type="EMBL" id="CP039140">
    <property type="protein sequence ID" value="QCQ76702.1"/>
    <property type="molecule type" value="Genomic_DNA"/>
</dbReference>
<dbReference type="Proteomes" id="UP000299011">
    <property type="component" value="Plasmid pHME505"/>
</dbReference>
<accession>I3RAC4</accession>
<evidence type="ECO:0000313" key="5">
    <source>
        <dbReference type="Proteomes" id="UP000299011"/>
    </source>
</evidence>
<evidence type="ECO:0000256" key="1">
    <source>
        <dbReference type="SAM" id="MobiDB-lite"/>
    </source>
</evidence>
<reference evidence="2" key="1">
    <citation type="journal article" date="2012" name="Appl. Environ. Microbiol.">
        <title>Identification of the haloarchaeal phasin (PhaP) that functions in polyhydroxyalkanoate accumulation and granule formation in Haloferax mediterranei.</title>
        <authorList>
            <person name="Cai S."/>
            <person name="Cai L."/>
            <person name="Liu H."/>
            <person name="Liu X."/>
            <person name="Han J."/>
            <person name="Zhou J."/>
            <person name="Xiang H."/>
        </authorList>
    </citation>
    <scope>NUCLEOTIDE SEQUENCE</scope>
    <source>
        <strain evidence="2">CGMCC 1.2087</strain>
    </source>
</reference>
<dbReference type="Proteomes" id="UP000006469">
    <property type="component" value="Plasmid pHM500"/>
</dbReference>